<dbReference type="AlphaFoldDB" id="A0A1L9VD49"/>
<evidence type="ECO:0000313" key="3">
    <source>
        <dbReference type="Proteomes" id="UP000184300"/>
    </source>
</evidence>
<feature type="compositionally biased region" description="Basic and acidic residues" evidence="1">
    <location>
        <begin position="50"/>
        <end position="64"/>
    </location>
</feature>
<dbReference type="VEuPathDB" id="FungiDB:ASPGLDRAFT_49796"/>
<feature type="region of interest" description="Disordered" evidence="1">
    <location>
        <begin position="1"/>
        <end position="106"/>
    </location>
</feature>
<dbReference type="Proteomes" id="UP000184300">
    <property type="component" value="Unassembled WGS sequence"/>
</dbReference>
<feature type="compositionally biased region" description="Polar residues" evidence="1">
    <location>
        <begin position="39"/>
        <end position="48"/>
    </location>
</feature>
<dbReference type="RefSeq" id="XP_022398527.1">
    <property type="nucleotide sequence ID" value="XM_022547179.1"/>
</dbReference>
<keyword evidence="3" id="KW-1185">Reference proteome</keyword>
<feature type="compositionally biased region" description="Basic and acidic residues" evidence="1">
    <location>
        <begin position="79"/>
        <end position="103"/>
    </location>
</feature>
<organism evidence="2 3">
    <name type="scientific">Aspergillus glaucus CBS 516.65</name>
    <dbReference type="NCBI Taxonomy" id="1160497"/>
    <lineage>
        <taxon>Eukaryota</taxon>
        <taxon>Fungi</taxon>
        <taxon>Dikarya</taxon>
        <taxon>Ascomycota</taxon>
        <taxon>Pezizomycotina</taxon>
        <taxon>Eurotiomycetes</taxon>
        <taxon>Eurotiomycetidae</taxon>
        <taxon>Eurotiales</taxon>
        <taxon>Aspergillaceae</taxon>
        <taxon>Aspergillus</taxon>
        <taxon>Aspergillus subgen. Aspergillus</taxon>
    </lineage>
</organism>
<accession>A0A1L9VD49</accession>
<evidence type="ECO:0000313" key="2">
    <source>
        <dbReference type="EMBL" id="OJJ81829.1"/>
    </source>
</evidence>
<feature type="compositionally biased region" description="Basic and acidic residues" evidence="1">
    <location>
        <begin position="7"/>
        <end position="19"/>
    </location>
</feature>
<evidence type="ECO:0000256" key="1">
    <source>
        <dbReference type="SAM" id="MobiDB-lite"/>
    </source>
</evidence>
<name>A0A1L9VD49_ASPGL</name>
<reference evidence="3" key="1">
    <citation type="journal article" date="2017" name="Genome Biol.">
        <title>Comparative genomics reveals high biological diversity and specific adaptations in the industrially and medically important fungal genus Aspergillus.</title>
        <authorList>
            <person name="de Vries R.P."/>
            <person name="Riley R."/>
            <person name="Wiebenga A."/>
            <person name="Aguilar-Osorio G."/>
            <person name="Amillis S."/>
            <person name="Uchima C.A."/>
            <person name="Anderluh G."/>
            <person name="Asadollahi M."/>
            <person name="Askin M."/>
            <person name="Barry K."/>
            <person name="Battaglia E."/>
            <person name="Bayram O."/>
            <person name="Benocci T."/>
            <person name="Braus-Stromeyer S.A."/>
            <person name="Caldana C."/>
            <person name="Canovas D."/>
            <person name="Cerqueira G.C."/>
            <person name="Chen F."/>
            <person name="Chen W."/>
            <person name="Choi C."/>
            <person name="Clum A."/>
            <person name="Dos Santos R.A."/>
            <person name="Damasio A.R."/>
            <person name="Diallinas G."/>
            <person name="Emri T."/>
            <person name="Fekete E."/>
            <person name="Flipphi M."/>
            <person name="Freyberg S."/>
            <person name="Gallo A."/>
            <person name="Gournas C."/>
            <person name="Habgood R."/>
            <person name="Hainaut M."/>
            <person name="Harispe M.L."/>
            <person name="Henrissat B."/>
            <person name="Hilden K.S."/>
            <person name="Hope R."/>
            <person name="Hossain A."/>
            <person name="Karabika E."/>
            <person name="Karaffa L."/>
            <person name="Karanyi Z."/>
            <person name="Krasevec N."/>
            <person name="Kuo A."/>
            <person name="Kusch H."/>
            <person name="LaButti K."/>
            <person name="Lagendijk E.L."/>
            <person name="Lapidus A."/>
            <person name="Levasseur A."/>
            <person name="Lindquist E."/>
            <person name="Lipzen A."/>
            <person name="Logrieco A.F."/>
            <person name="MacCabe A."/>
            <person name="Maekelae M.R."/>
            <person name="Malavazi I."/>
            <person name="Melin P."/>
            <person name="Meyer V."/>
            <person name="Mielnichuk N."/>
            <person name="Miskei M."/>
            <person name="Molnar A.P."/>
            <person name="Mule G."/>
            <person name="Ngan C.Y."/>
            <person name="Orejas M."/>
            <person name="Orosz E."/>
            <person name="Ouedraogo J.P."/>
            <person name="Overkamp K.M."/>
            <person name="Park H.-S."/>
            <person name="Perrone G."/>
            <person name="Piumi F."/>
            <person name="Punt P.J."/>
            <person name="Ram A.F."/>
            <person name="Ramon A."/>
            <person name="Rauscher S."/>
            <person name="Record E."/>
            <person name="Riano-Pachon D.M."/>
            <person name="Robert V."/>
            <person name="Roehrig J."/>
            <person name="Ruller R."/>
            <person name="Salamov A."/>
            <person name="Salih N.S."/>
            <person name="Samson R.A."/>
            <person name="Sandor E."/>
            <person name="Sanguinetti M."/>
            <person name="Schuetze T."/>
            <person name="Sepcic K."/>
            <person name="Shelest E."/>
            <person name="Sherlock G."/>
            <person name="Sophianopoulou V."/>
            <person name="Squina F.M."/>
            <person name="Sun H."/>
            <person name="Susca A."/>
            <person name="Todd R.B."/>
            <person name="Tsang A."/>
            <person name="Unkles S.E."/>
            <person name="van de Wiele N."/>
            <person name="van Rossen-Uffink D."/>
            <person name="Oliveira J.V."/>
            <person name="Vesth T.C."/>
            <person name="Visser J."/>
            <person name="Yu J.-H."/>
            <person name="Zhou M."/>
            <person name="Andersen M.R."/>
            <person name="Archer D.B."/>
            <person name="Baker S.E."/>
            <person name="Benoit I."/>
            <person name="Brakhage A.A."/>
            <person name="Braus G.H."/>
            <person name="Fischer R."/>
            <person name="Frisvad J.C."/>
            <person name="Goldman G.H."/>
            <person name="Houbraken J."/>
            <person name="Oakley B."/>
            <person name="Pocsi I."/>
            <person name="Scazzocchio C."/>
            <person name="Seiboth B."/>
            <person name="vanKuyk P.A."/>
            <person name="Wortman J."/>
            <person name="Dyer P.S."/>
            <person name="Grigoriev I.V."/>
        </authorList>
    </citation>
    <scope>NUCLEOTIDE SEQUENCE [LARGE SCALE GENOMIC DNA]</scope>
    <source>
        <strain evidence="3">CBS 516.65</strain>
    </source>
</reference>
<dbReference type="GeneID" id="34463440"/>
<gene>
    <name evidence="2" type="ORF">ASPGLDRAFT_49796</name>
</gene>
<sequence length="128" mass="14677">MLGIQDAKQRKQYTDKDQLANKIPTSPENTLLGILDNGTGRTETTMQDTPHGKHDHSYSKHESHCLSWSTDPPQVPAEKQGDDHHDYHNPRKNEIQESKRPQEVSEVNLEMNTIRAMIDKLHWPMISA</sequence>
<dbReference type="EMBL" id="KV878904">
    <property type="protein sequence ID" value="OJJ81829.1"/>
    <property type="molecule type" value="Genomic_DNA"/>
</dbReference>
<protein>
    <submittedName>
        <fullName evidence="2">Uncharacterized protein</fullName>
    </submittedName>
</protein>
<proteinExistence type="predicted"/>